<feature type="transmembrane region" description="Helical" evidence="7">
    <location>
        <begin position="274"/>
        <end position="295"/>
    </location>
</feature>
<sequence length="830" mass="93027">MTWPFENDTHKIEKKLAKKSFQANRTRNIIAIISIILTTILFTGLFTLQRGLTESTERADMILSGGDGHARIIDLNQSEYDTISTHPLIHEIAYCRTLADSVDNTELSKRETLFLYYDDNALKYNFIEPTSGHMPKAENEIIADTQTLELLNVPLSVGEKITLELTVQGQKIKRDFILAGWWESYPGVYYGTIVTSKSYMQAHAEEIQYKKGTETGSITAIIKFANADNVSEDLKTVVEESGFSTNVDDDKYINAGINPKYSSLSKTTAIGTNIVLVCALFMFLLVGYLIIYNIFQISVLRDIHFWGLLKTIGTSERQIRSIIRRQTFRLSVIGIPVGLLAGYLIGKILLPILMKASAFSDYDAIISPNPLIFIAASLFTFLTVWISTRKSEKTAAKVSPIEAVRYTDTDPVFEKRKKRRMYVGNICCAMAWANLGRNKKRTALVVLSLSLSIVLTNTVFTLSNSVNPEKAIENLIGAEFCVGHNNLLNYIEINENSAISKSMVESIQSQPGFENGGYEYGCRASYRSDTTQQVVNQQEDGSFDTHIYGLDCTLLSWAKLVDGELDAEKLASGQYILEGAYVNSRGDMDESSMNHAVGDTVQLYCNGAVQEFTVLGHIVANEGNTYDWLGSCFFLPSNIYQSFTGNNYAMTYLFNVYDGYENQMNRFLEQYVSEVEPEMAFRSKDTIMDGVSDIQNIIISVGGTMAFLIGIIGLLNFANTILTSLFSRRQEFALIQSVGMTGKQLRRLLCMESCLYIIFSVVIAVPFCFAIATAVVRPVCEMIWFLSYNANYYPVILISIILLFIGIFIPCFLNKFISKESVVERLKRGE</sequence>
<name>V2YAL5_9FIRM</name>
<dbReference type="Pfam" id="PF02687">
    <property type="entry name" value="FtsX"/>
    <property type="match status" value="2"/>
</dbReference>
<dbReference type="STRING" id="592026.GCWU0000282_000083"/>
<keyword evidence="4 7" id="KW-1133">Transmembrane helix</keyword>
<feature type="transmembrane region" description="Helical" evidence="7">
    <location>
        <begin position="28"/>
        <end position="48"/>
    </location>
</feature>
<dbReference type="HOGENOM" id="CLU_010964_1_0_9"/>
<evidence type="ECO:0000256" key="5">
    <source>
        <dbReference type="ARBA" id="ARBA00023136"/>
    </source>
</evidence>
<comment type="similarity">
    <text evidence="6">Belongs to the ABC-4 integral membrane protein family.</text>
</comment>
<dbReference type="AlphaFoldDB" id="V2YAL5"/>
<reference evidence="9 10" key="1">
    <citation type="submission" date="2013-06" db="EMBL/GenBank/DDBJ databases">
        <authorList>
            <person name="Weinstock G."/>
            <person name="Sodergren E."/>
            <person name="Clifton S."/>
            <person name="Fulton L."/>
            <person name="Fulton B."/>
            <person name="Courtney L."/>
            <person name="Fronick C."/>
            <person name="Harrison M."/>
            <person name="Strong C."/>
            <person name="Farmer C."/>
            <person name="Delahaunty K."/>
            <person name="Markovic C."/>
            <person name="Hall O."/>
            <person name="Minx P."/>
            <person name="Tomlinson C."/>
            <person name="Mitreva M."/>
            <person name="Nelson J."/>
            <person name="Hou S."/>
            <person name="Wollam A."/>
            <person name="Pepin K.H."/>
            <person name="Johnson M."/>
            <person name="Bhonagiri V."/>
            <person name="Nash W.E."/>
            <person name="Warren W."/>
            <person name="Chinwalla A."/>
            <person name="Mardis E.R."/>
            <person name="Wilson R.K."/>
        </authorList>
    </citation>
    <scope>NUCLEOTIDE SEQUENCE [LARGE SCALE GENOMIC DNA]</scope>
    <source>
        <strain evidence="9 10">ATCC 51271</strain>
    </source>
</reference>
<evidence type="ECO:0000256" key="7">
    <source>
        <dbReference type="SAM" id="Phobius"/>
    </source>
</evidence>
<keyword evidence="3 7" id="KW-0812">Transmembrane</keyword>
<feature type="transmembrane region" description="Helical" evidence="7">
    <location>
        <begin position="327"/>
        <end position="350"/>
    </location>
</feature>
<feature type="transmembrane region" description="Helical" evidence="7">
    <location>
        <begin position="748"/>
        <end position="772"/>
    </location>
</feature>
<dbReference type="GO" id="GO:0005886">
    <property type="term" value="C:plasma membrane"/>
    <property type="evidence" value="ECO:0007669"/>
    <property type="project" value="UniProtKB-SubCell"/>
</dbReference>
<comment type="subcellular location">
    <subcellularLocation>
        <location evidence="1">Cell membrane</location>
        <topology evidence="1">Multi-pass membrane protein</topology>
    </subcellularLocation>
</comment>
<accession>V2YAL5</accession>
<evidence type="ECO:0000256" key="1">
    <source>
        <dbReference type="ARBA" id="ARBA00004651"/>
    </source>
</evidence>
<feature type="transmembrane region" description="Helical" evidence="7">
    <location>
        <begin position="792"/>
        <end position="813"/>
    </location>
</feature>
<gene>
    <name evidence="9" type="ORF">GCWU0000282_000083</name>
</gene>
<organism evidence="9 10">
    <name type="scientific">Catonella morbi ATCC 51271</name>
    <dbReference type="NCBI Taxonomy" id="592026"/>
    <lineage>
        <taxon>Bacteria</taxon>
        <taxon>Bacillati</taxon>
        <taxon>Bacillota</taxon>
        <taxon>Clostridia</taxon>
        <taxon>Lachnospirales</taxon>
        <taxon>Lachnospiraceae</taxon>
        <taxon>Catonella</taxon>
    </lineage>
</organism>
<protein>
    <submittedName>
        <fullName evidence="9">Efflux ABC transporter, permease protein</fullName>
    </submittedName>
</protein>
<evidence type="ECO:0000259" key="8">
    <source>
        <dbReference type="Pfam" id="PF02687"/>
    </source>
</evidence>
<keyword evidence="2" id="KW-1003">Cell membrane</keyword>
<evidence type="ECO:0000313" key="10">
    <source>
        <dbReference type="Proteomes" id="UP000018227"/>
    </source>
</evidence>
<feature type="domain" description="ABC3 transporter permease C-terminal" evidence="8">
    <location>
        <begin position="704"/>
        <end position="819"/>
    </location>
</feature>
<feature type="transmembrane region" description="Helical" evidence="7">
    <location>
        <begin position="705"/>
        <end position="727"/>
    </location>
</feature>
<evidence type="ECO:0000256" key="2">
    <source>
        <dbReference type="ARBA" id="ARBA00022475"/>
    </source>
</evidence>
<dbReference type="InterPro" id="IPR050250">
    <property type="entry name" value="Macrolide_Exporter_MacB"/>
</dbReference>
<comment type="caution">
    <text evidence="9">The sequence shown here is derived from an EMBL/GenBank/DDBJ whole genome shotgun (WGS) entry which is preliminary data.</text>
</comment>
<feature type="transmembrane region" description="Helical" evidence="7">
    <location>
        <begin position="443"/>
        <end position="462"/>
    </location>
</feature>
<dbReference type="EMBL" id="ACIL03000002">
    <property type="protein sequence ID" value="ESL04696.1"/>
    <property type="molecule type" value="Genomic_DNA"/>
</dbReference>
<keyword evidence="10" id="KW-1185">Reference proteome</keyword>
<dbReference type="OrthoDB" id="1694171at2"/>
<dbReference type="PANTHER" id="PTHR30572">
    <property type="entry name" value="MEMBRANE COMPONENT OF TRANSPORTER-RELATED"/>
    <property type="match status" value="1"/>
</dbReference>
<proteinExistence type="inferred from homology"/>
<dbReference type="InterPro" id="IPR003838">
    <property type="entry name" value="ABC3_permease_C"/>
</dbReference>
<dbReference type="eggNOG" id="COG0577">
    <property type="taxonomic scope" value="Bacteria"/>
</dbReference>
<evidence type="ECO:0000256" key="3">
    <source>
        <dbReference type="ARBA" id="ARBA00022692"/>
    </source>
</evidence>
<evidence type="ECO:0000256" key="6">
    <source>
        <dbReference type="ARBA" id="ARBA00038076"/>
    </source>
</evidence>
<feature type="transmembrane region" description="Helical" evidence="7">
    <location>
        <begin position="370"/>
        <end position="388"/>
    </location>
</feature>
<dbReference type="PANTHER" id="PTHR30572:SF4">
    <property type="entry name" value="ABC TRANSPORTER PERMEASE YTRF"/>
    <property type="match status" value="1"/>
</dbReference>
<keyword evidence="5 7" id="KW-0472">Membrane</keyword>
<evidence type="ECO:0000256" key="4">
    <source>
        <dbReference type="ARBA" id="ARBA00022989"/>
    </source>
</evidence>
<evidence type="ECO:0000313" key="9">
    <source>
        <dbReference type="EMBL" id="ESL04696.1"/>
    </source>
</evidence>
<feature type="domain" description="ABC3 transporter permease C-terminal" evidence="8">
    <location>
        <begin position="278"/>
        <end position="390"/>
    </location>
</feature>
<dbReference type="RefSeq" id="WP_023352988.1">
    <property type="nucleotide sequence ID" value="NZ_KI535366.1"/>
</dbReference>
<dbReference type="Proteomes" id="UP000018227">
    <property type="component" value="Unassembled WGS sequence"/>
</dbReference>
<dbReference type="GO" id="GO:0022857">
    <property type="term" value="F:transmembrane transporter activity"/>
    <property type="evidence" value="ECO:0007669"/>
    <property type="project" value="TreeGrafter"/>
</dbReference>